<dbReference type="GeneID" id="93496090"/>
<organism evidence="1 2">
    <name type="scientific">Mycobacterium riyadhense</name>
    <dbReference type="NCBI Taxonomy" id="486698"/>
    <lineage>
        <taxon>Bacteria</taxon>
        <taxon>Bacillati</taxon>
        <taxon>Actinomycetota</taxon>
        <taxon>Actinomycetes</taxon>
        <taxon>Mycobacteriales</taxon>
        <taxon>Mycobacteriaceae</taxon>
        <taxon>Mycobacterium</taxon>
    </lineage>
</organism>
<evidence type="ECO:0000313" key="1">
    <source>
        <dbReference type="EMBL" id="ORW63539.1"/>
    </source>
</evidence>
<dbReference type="AlphaFoldDB" id="A0A1X2BK12"/>
<name>A0A1X2BK12_9MYCO</name>
<protein>
    <submittedName>
        <fullName evidence="1">Uncharacterized protein</fullName>
    </submittedName>
</protein>
<evidence type="ECO:0000313" key="2">
    <source>
        <dbReference type="Proteomes" id="UP000193087"/>
    </source>
</evidence>
<comment type="caution">
    <text evidence="1">The sequence shown here is derived from an EMBL/GenBank/DDBJ whole genome shotgun (WGS) entry which is preliminary data.</text>
</comment>
<gene>
    <name evidence="1" type="ORF">AWC22_00485</name>
</gene>
<accession>A0A1X2BK12</accession>
<dbReference type="RefSeq" id="WP_085252685.1">
    <property type="nucleotide sequence ID" value="NZ_CAJMWI010000001.1"/>
</dbReference>
<dbReference type="EMBL" id="LQPQ01000209">
    <property type="protein sequence ID" value="ORW63539.1"/>
    <property type="molecule type" value="Genomic_DNA"/>
</dbReference>
<reference evidence="1 2" key="1">
    <citation type="submission" date="2016-01" db="EMBL/GenBank/DDBJ databases">
        <title>The new phylogeny of the genus Mycobacterium.</title>
        <authorList>
            <person name="Tarcisio F."/>
            <person name="Conor M."/>
            <person name="Antonella G."/>
            <person name="Elisabetta G."/>
            <person name="Giulia F.S."/>
            <person name="Sara T."/>
            <person name="Anna F."/>
            <person name="Clotilde B."/>
            <person name="Roberto B."/>
            <person name="Veronica D.S."/>
            <person name="Fabio R."/>
            <person name="Monica P."/>
            <person name="Olivier J."/>
            <person name="Enrico T."/>
            <person name="Nicola S."/>
        </authorList>
    </citation>
    <scope>NUCLEOTIDE SEQUENCE [LARGE SCALE GENOMIC DNA]</scope>
    <source>
        <strain evidence="1 2">DSM 45176</strain>
    </source>
</reference>
<sequence length="86" mass="9918">MNLMTGDSDDGEFAITLPGFLEVEPGNFKPLETCLRREIESEIRWLTAQAEVIQEELPPHPSRDQLEQLGDLVFRAKSLDWYLENQ</sequence>
<dbReference type="STRING" id="486698.AWC22_00485"/>
<proteinExistence type="predicted"/>
<keyword evidence="2" id="KW-1185">Reference proteome</keyword>
<dbReference type="Proteomes" id="UP000193087">
    <property type="component" value="Unassembled WGS sequence"/>
</dbReference>